<name>A0AAV5RG55_STABA</name>
<keyword evidence="3" id="KW-1185">Reference proteome</keyword>
<dbReference type="AlphaFoldDB" id="A0AAV5RG55"/>
<gene>
    <name evidence="2" type="ORF">DASB73_014580</name>
</gene>
<dbReference type="InterPro" id="IPR013943">
    <property type="entry name" value="Pet127"/>
</dbReference>
<protein>
    <submittedName>
        <fullName evidence="2">Pet127 protein</fullName>
    </submittedName>
</protein>
<feature type="region of interest" description="Disordered" evidence="1">
    <location>
        <begin position="194"/>
        <end position="229"/>
    </location>
</feature>
<dbReference type="GO" id="GO:0000964">
    <property type="term" value="P:mitochondrial RNA 5'-end processing"/>
    <property type="evidence" value="ECO:0007669"/>
    <property type="project" value="TreeGrafter"/>
</dbReference>
<feature type="compositionally biased region" description="Polar residues" evidence="1">
    <location>
        <begin position="198"/>
        <end position="210"/>
    </location>
</feature>
<dbReference type="Pfam" id="PF08634">
    <property type="entry name" value="Pet127"/>
    <property type="match status" value="1"/>
</dbReference>
<dbReference type="PANTHER" id="PTHR31014:SF0">
    <property type="entry name" value="MITOCHONDRIAL TRANSLATION SYSTEM COMPONENT PET127-RELATED"/>
    <property type="match status" value="1"/>
</dbReference>
<evidence type="ECO:0000313" key="2">
    <source>
        <dbReference type="EMBL" id="GMM50500.1"/>
    </source>
</evidence>
<accession>A0AAV5RG55</accession>
<dbReference type="PANTHER" id="PTHR31014">
    <property type="entry name" value="MITOCHONDRIAL TRANSLATION SYSTEM COMPONENT PET127-RELATED"/>
    <property type="match status" value="1"/>
</dbReference>
<proteinExistence type="predicted"/>
<comment type="caution">
    <text evidence="2">The sequence shown here is derived from an EMBL/GenBank/DDBJ whole genome shotgun (WGS) entry which is preliminary data.</text>
</comment>
<feature type="region of interest" description="Disordered" evidence="1">
    <location>
        <begin position="363"/>
        <end position="385"/>
    </location>
</feature>
<organism evidence="2 3">
    <name type="scientific">Starmerella bacillaris</name>
    <name type="common">Yeast</name>
    <name type="synonym">Candida zemplinina</name>
    <dbReference type="NCBI Taxonomy" id="1247836"/>
    <lineage>
        <taxon>Eukaryota</taxon>
        <taxon>Fungi</taxon>
        <taxon>Dikarya</taxon>
        <taxon>Ascomycota</taxon>
        <taxon>Saccharomycotina</taxon>
        <taxon>Dipodascomycetes</taxon>
        <taxon>Dipodascales</taxon>
        <taxon>Trichomonascaceae</taxon>
        <taxon>Starmerella</taxon>
    </lineage>
</organism>
<reference evidence="2 3" key="1">
    <citation type="journal article" date="2023" name="Elife">
        <title>Identification of key yeast species and microbe-microbe interactions impacting larval growth of Drosophila in the wild.</title>
        <authorList>
            <person name="Mure A."/>
            <person name="Sugiura Y."/>
            <person name="Maeda R."/>
            <person name="Honda K."/>
            <person name="Sakurai N."/>
            <person name="Takahashi Y."/>
            <person name="Watada M."/>
            <person name="Katoh T."/>
            <person name="Gotoh A."/>
            <person name="Gotoh Y."/>
            <person name="Taniguchi I."/>
            <person name="Nakamura K."/>
            <person name="Hayashi T."/>
            <person name="Katayama T."/>
            <person name="Uemura T."/>
            <person name="Hattori Y."/>
        </authorList>
    </citation>
    <scope>NUCLEOTIDE SEQUENCE [LARGE SCALE GENOMIC DNA]</scope>
    <source>
        <strain evidence="2 3">SB-73</strain>
    </source>
</reference>
<sequence length="604" mass="68460">MRGSLRSVVSNQIKVKKIDVPGQPKVPKLAHKLDRVLFNPGVHVLKDTRTNVYNFTPNLEKIMPVTEFDFTMVAPFVRPDKDTALARIASENKAEFTGSTSSLTSLLSQLHFALSNFRPPQIMSLPKYFPENTTTFSATQRMPTAARLVYNRKSGTHAVANFSSNEIILSLLGHNLETMLTTEADEFKLFNKNRNLDGQKNAPSSKNSTAAEADKSHSPASAQHVEKPQASTLSHVYSYTQIGSLLMRSQLDCYDPRLPGTGTFDLKTRACCAVRYDIDYAQIRNGSDYRIHKLHGEYESYSREYYELIRSAMFKYSLQARIGRMDGIFVAYHNVRRMFGFQYIPLTEIDKIYHTAQLVLPDKEEEASDSKGKQRKNSKSSARGVETGTDLEVEIDRIATYTAESEYKLSVTILQMIFRQVLARCAEDDCYFTMYADGPSTLLVFCDECPNETEDKIEELNINKSSSQNEKGTTGGKVSMLSPQYEPRALKGFRLNFTQKINGTLVHPSQYPSVASSEDVWTVDPTIEDLDAASVNDLFDQVRSKYHQQKLVSSPRTEEIDEEEAMRLLELLPVASNKQKILRRLGEIGAEYQKWDDERKKHFI</sequence>
<dbReference type="EMBL" id="BTGC01000003">
    <property type="protein sequence ID" value="GMM50500.1"/>
    <property type="molecule type" value="Genomic_DNA"/>
</dbReference>
<dbReference type="Proteomes" id="UP001362899">
    <property type="component" value="Unassembled WGS sequence"/>
</dbReference>
<dbReference type="GO" id="GO:0005740">
    <property type="term" value="C:mitochondrial envelope"/>
    <property type="evidence" value="ECO:0007669"/>
    <property type="project" value="TreeGrafter"/>
</dbReference>
<evidence type="ECO:0000256" key="1">
    <source>
        <dbReference type="SAM" id="MobiDB-lite"/>
    </source>
</evidence>
<evidence type="ECO:0000313" key="3">
    <source>
        <dbReference type="Proteomes" id="UP001362899"/>
    </source>
</evidence>